<proteinExistence type="predicted"/>
<reference evidence="1 2" key="1">
    <citation type="journal article" date="2016" name="Nat. Commun.">
        <title>Thousands of microbial genomes shed light on interconnected biogeochemical processes in an aquifer system.</title>
        <authorList>
            <person name="Anantharaman K."/>
            <person name="Brown C.T."/>
            <person name="Hug L.A."/>
            <person name="Sharon I."/>
            <person name="Castelle C.J."/>
            <person name="Probst A.J."/>
            <person name="Thomas B.C."/>
            <person name="Singh A."/>
            <person name="Wilkins M.J."/>
            <person name="Karaoz U."/>
            <person name="Brodie E.L."/>
            <person name="Williams K.H."/>
            <person name="Hubbard S.S."/>
            <person name="Banfield J.F."/>
        </authorList>
    </citation>
    <scope>NUCLEOTIDE SEQUENCE [LARGE SCALE GENOMIC DNA]</scope>
</reference>
<evidence type="ECO:0000313" key="2">
    <source>
        <dbReference type="Proteomes" id="UP000179237"/>
    </source>
</evidence>
<dbReference type="GO" id="GO:0009143">
    <property type="term" value="P:nucleoside triphosphate catabolic process"/>
    <property type="evidence" value="ECO:0007669"/>
    <property type="project" value="InterPro"/>
</dbReference>
<organism evidence="1 2">
    <name type="scientific">Candidatus Collierbacteria bacterium RIFOXYD1_FULL_40_9</name>
    <dbReference type="NCBI Taxonomy" id="1817731"/>
    <lineage>
        <taxon>Bacteria</taxon>
        <taxon>Candidatus Collieribacteriota</taxon>
    </lineage>
</organism>
<protein>
    <recommendedName>
        <fullName evidence="3">Nucleotide pyrophosphohydrolase</fullName>
    </recommendedName>
</protein>
<accession>A0A1F5FVG9</accession>
<dbReference type="PANTHER" id="PTHR46523:SF1">
    <property type="entry name" value="DCTP PYROPHOSPHATASE 1"/>
    <property type="match status" value="1"/>
</dbReference>
<comment type="caution">
    <text evidence="1">The sequence shown here is derived from an EMBL/GenBank/DDBJ whole genome shotgun (WGS) entry which is preliminary data.</text>
</comment>
<dbReference type="EMBL" id="MFAQ01000012">
    <property type="protein sequence ID" value="OGD83592.1"/>
    <property type="molecule type" value="Genomic_DNA"/>
</dbReference>
<evidence type="ECO:0000313" key="1">
    <source>
        <dbReference type="EMBL" id="OGD83592.1"/>
    </source>
</evidence>
<dbReference type="Gene3D" id="1.10.287.1080">
    <property type="entry name" value="MazG-like"/>
    <property type="match status" value="1"/>
</dbReference>
<dbReference type="GO" id="GO:0047429">
    <property type="term" value="F:nucleoside triphosphate diphosphatase activity"/>
    <property type="evidence" value="ECO:0007669"/>
    <property type="project" value="InterPro"/>
</dbReference>
<dbReference type="InterPro" id="IPR052555">
    <property type="entry name" value="dCTP_Pyrophosphatase"/>
</dbReference>
<dbReference type="SUPFAM" id="SSF101386">
    <property type="entry name" value="all-alpha NTP pyrophosphatases"/>
    <property type="match status" value="1"/>
</dbReference>
<name>A0A1F5FVG9_9BACT</name>
<dbReference type="PANTHER" id="PTHR46523">
    <property type="entry name" value="DCTP PYROPHOSPHATASE 1"/>
    <property type="match status" value="1"/>
</dbReference>
<dbReference type="AlphaFoldDB" id="A0A1F5FVG9"/>
<evidence type="ECO:0008006" key="3">
    <source>
        <dbReference type="Google" id="ProtNLM"/>
    </source>
</evidence>
<dbReference type="PIRSF" id="PIRSF029826">
    <property type="entry name" value="UCP029826_pph"/>
    <property type="match status" value="1"/>
</dbReference>
<gene>
    <name evidence="1" type="ORF">A2572_04830</name>
</gene>
<sequence>MKIQKKIKGYLKARRWLNLKPADVAKSISIESAELLEHFQWSSPSRAEVLENHELLKKIRTELADVMIYCFDMAVILKFDALKAVREKIKHIERKYPAKLMRSAVANRDYWEIKKKYRREGIN</sequence>
<dbReference type="InterPro" id="IPR025984">
    <property type="entry name" value="DCTPP"/>
</dbReference>
<dbReference type="Proteomes" id="UP000179237">
    <property type="component" value="Unassembled WGS sequence"/>
</dbReference>
<dbReference type="Pfam" id="PF12643">
    <property type="entry name" value="MazG-like"/>
    <property type="match status" value="1"/>
</dbReference>